<dbReference type="RefSeq" id="WP_002655719.1">
    <property type="nucleotide sequence ID" value="NZ_CH672377.1"/>
</dbReference>
<dbReference type="SMART" id="SM00829">
    <property type="entry name" value="PKS_ER"/>
    <property type="match status" value="1"/>
</dbReference>
<proteinExistence type="predicted"/>
<dbReference type="InterPro" id="IPR013149">
    <property type="entry name" value="ADH-like_C"/>
</dbReference>
<dbReference type="GO" id="GO:0016491">
    <property type="term" value="F:oxidoreductase activity"/>
    <property type="evidence" value="ECO:0007669"/>
    <property type="project" value="InterPro"/>
</dbReference>
<dbReference type="Pfam" id="PF00107">
    <property type="entry name" value="ADH_zinc_N"/>
    <property type="match status" value="1"/>
</dbReference>
<dbReference type="PANTHER" id="PTHR45033:SF3">
    <property type="entry name" value="DEHYDROGENASE, PUTATIVE (AFU_ORTHOLOGUE AFUA_2G13270)-RELATED"/>
    <property type="match status" value="1"/>
</dbReference>
<dbReference type="HOGENOM" id="CLU_026673_3_4_0"/>
<dbReference type="STRING" id="314230.DSM3645_10592"/>
<dbReference type="SUPFAM" id="SSF51735">
    <property type="entry name" value="NAD(P)-binding Rossmann-fold domains"/>
    <property type="match status" value="1"/>
</dbReference>
<dbReference type="Gene3D" id="3.90.180.10">
    <property type="entry name" value="Medium-chain alcohol dehydrogenases, catalytic domain"/>
    <property type="match status" value="1"/>
</dbReference>
<dbReference type="OrthoDB" id="9787435at2"/>
<dbReference type="InterPro" id="IPR052711">
    <property type="entry name" value="Zinc_ADH-like"/>
</dbReference>
<feature type="domain" description="Enoyl reductase (ER)" evidence="1">
    <location>
        <begin position="8"/>
        <end position="329"/>
    </location>
</feature>
<evidence type="ECO:0000259" key="1">
    <source>
        <dbReference type="SMART" id="SM00829"/>
    </source>
</evidence>
<reference evidence="2 3" key="1">
    <citation type="submission" date="2006-02" db="EMBL/GenBank/DDBJ databases">
        <authorList>
            <person name="Amann R."/>
            <person name="Ferriera S."/>
            <person name="Johnson J."/>
            <person name="Kravitz S."/>
            <person name="Halpern A."/>
            <person name="Remington K."/>
            <person name="Beeson K."/>
            <person name="Tran B."/>
            <person name="Rogers Y.-H."/>
            <person name="Friedman R."/>
            <person name="Venter J.C."/>
        </authorList>
    </citation>
    <scope>NUCLEOTIDE SEQUENCE [LARGE SCALE GENOMIC DNA]</scope>
    <source>
        <strain evidence="2 3">DSM 3645</strain>
    </source>
</reference>
<dbReference type="Pfam" id="PF08240">
    <property type="entry name" value="ADH_N"/>
    <property type="match status" value="1"/>
</dbReference>
<dbReference type="InterPro" id="IPR011032">
    <property type="entry name" value="GroES-like_sf"/>
</dbReference>
<evidence type="ECO:0000313" key="3">
    <source>
        <dbReference type="Proteomes" id="UP000004358"/>
    </source>
</evidence>
<name>A3ZM59_9BACT</name>
<dbReference type="Gene3D" id="3.40.50.720">
    <property type="entry name" value="NAD(P)-binding Rossmann-like Domain"/>
    <property type="match status" value="1"/>
</dbReference>
<dbReference type="AlphaFoldDB" id="A3ZM59"/>
<dbReference type="Proteomes" id="UP000004358">
    <property type="component" value="Unassembled WGS sequence"/>
</dbReference>
<dbReference type="SUPFAM" id="SSF50129">
    <property type="entry name" value="GroES-like"/>
    <property type="match status" value="1"/>
</dbReference>
<dbReference type="EMBL" id="AANZ01000001">
    <property type="protein sequence ID" value="EAQ82842.1"/>
    <property type="molecule type" value="Genomic_DNA"/>
</dbReference>
<accession>A3ZM59</accession>
<dbReference type="InterPro" id="IPR036291">
    <property type="entry name" value="NAD(P)-bd_dom_sf"/>
</dbReference>
<evidence type="ECO:0000313" key="2">
    <source>
        <dbReference type="EMBL" id="EAQ82842.1"/>
    </source>
</evidence>
<dbReference type="PANTHER" id="PTHR45033">
    <property type="match status" value="1"/>
</dbReference>
<dbReference type="InterPro" id="IPR020843">
    <property type="entry name" value="ER"/>
</dbReference>
<dbReference type="eggNOG" id="COG0604">
    <property type="taxonomic scope" value="Bacteria"/>
</dbReference>
<dbReference type="InterPro" id="IPR013154">
    <property type="entry name" value="ADH-like_N"/>
</dbReference>
<organism evidence="2 3">
    <name type="scientific">Blastopirellula marina DSM 3645</name>
    <dbReference type="NCBI Taxonomy" id="314230"/>
    <lineage>
        <taxon>Bacteria</taxon>
        <taxon>Pseudomonadati</taxon>
        <taxon>Planctomycetota</taxon>
        <taxon>Planctomycetia</taxon>
        <taxon>Pirellulales</taxon>
        <taxon>Pirellulaceae</taxon>
        <taxon>Blastopirellula</taxon>
    </lineage>
</organism>
<protein>
    <submittedName>
        <fullName evidence="2">YogA</fullName>
    </submittedName>
</protein>
<comment type="caution">
    <text evidence="2">The sequence shown here is derived from an EMBL/GenBank/DDBJ whole genome shotgun (WGS) entry which is preliminary data.</text>
</comment>
<sequence>MKAAILKQLDSPLVLESGDDLIASDHEVVVQLNAAALNRRDFWISQGMYPGIQLPSILGSDGAGVVSKTNDSPSASWLGREVIINPGWNWGDNPAAQSEAFKILGMPVNGTFATHVQVPAKYLHEKPSHLSFVEAAALPLAGMTAYRALFTQGRLQPGEKVLISGIGGGVATFALQFACAAGAEVIVTSSSSEKIEKAIRYGAKHGYDYNATDWVGEANTQFGPVNLIIDSAGGAGYRGLLDLAAPGGRIVNYGATAGPPPKLDLFKVFWKQLHLIGSTMGSPDDFAAMLQFVNEHKIKPIIDETLPLAAVNEAIEKMRRSTQFGKITLDCRD</sequence>
<gene>
    <name evidence="2" type="ORF">DSM3645_10592</name>
</gene>